<dbReference type="SUPFAM" id="SSF56112">
    <property type="entry name" value="Protein kinase-like (PK-like)"/>
    <property type="match status" value="1"/>
</dbReference>
<dbReference type="PANTHER" id="PTHR43289">
    <property type="entry name" value="MITOGEN-ACTIVATED PROTEIN KINASE KINASE KINASE 20-RELATED"/>
    <property type="match status" value="1"/>
</dbReference>
<dbReference type="SMART" id="SM00220">
    <property type="entry name" value="S_TKc"/>
    <property type="match status" value="1"/>
</dbReference>
<protein>
    <submittedName>
        <fullName evidence="8">Protein kinase</fullName>
    </submittedName>
</protein>
<keyword evidence="3 8" id="KW-0418">Kinase</keyword>
<dbReference type="InterPro" id="IPR027383">
    <property type="entry name" value="Znf_put"/>
</dbReference>
<evidence type="ECO:0000259" key="7">
    <source>
        <dbReference type="PROSITE" id="PS50011"/>
    </source>
</evidence>
<dbReference type="InterPro" id="IPR041916">
    <property type="entry name" value="Anti_sigma_zinc_sf"/>
</dbReference>
<dbReference type="InterPro" id="IPR008271">
    <property type="entry name" value="Ser/Thr_kinase_AS"/>
</dbReference>
<evidence type="ECO:0000256" key="5">
    <source>
        <dbReference type="PROSITE-ProRule" id="PRU10141"/>
    </source>
</evidence>
<dbReference type="EMBL" id="JAGTJJ010000002">
    <property type="protein sequence ID" value="MDC3980526.1"/>
    <property type="molecule type" value="Genomic_DNA"/>
</dbReference>
<keyword evidence="4 5" id="KW-0067">ATP-binding</keyword>
<dbReference type="Proteomes" id="UP001151081">
    <property type="component" value="Unassembled WGS sequence"/>
</dbReference>
<dbReference type="GO" id="GO:0004674">
    <property type="term" value="F:protein serine/threonine kinase activity"/>
    <property type="evidence" value="ECO:0007669"/>
    <property type="project" value="TreeGrafter"/>
</dbReference>
<feature type="binding site" evidence="5">
    <location>
        <position position="108"/>
    </location>
    <ligand>
        <name>ATP</name>
        <dbReference type="ChEBI" id="CHEBI:30616"/>
    </ligand>
</feature>
<dbReference type="GO" id="GO:0005524">
    <property type="term" value="F:ATP binding"/>
    <property type="evidence" value="ECO:0007669"/>
    <property type="project" value="UniProtKB-UniRule"/>
</dbReference>
<dbReference type="Gene3D" id="1.10.10.1320">
    <property type="entry name" value="Anti-sigma factor, zinc-finger domain"/>
    <property type="match status" value="1"/>
</dbReference>
<organism evidence="8 9">
    <name type="scientific">Polyangium jinanense</name>
    <dbReference type="NCBI Taxonomy" id="2829994"/>
    <lineage>
        <taxon>Bacteria</taxon>
        <taxon>Pseudomonadati</taxon>
        <taxon>Myxococcota</taxon>
        <taxon>Polyangia</taxon>
        <taxon>Polyangiales</taxon>
        <taxon>Polyangiaceae</taxon>
        <taxon>Polyangium</taxon>
    </lineage>
</organism>
<dbReference type="Gene3D" id="3.30.200.20">
    <property type="entry name" value="Phosphorylase Kinase, domain 1"/>
    <property type="match status" value="1"/>
</dbReference>
<dbReference type="Pfam" id="PF00069">
    <property type="entry name" value="Pkinase"/>
    <property type="match status" value="1"/>
</dbReference>
<feature type="compositionally biased region" description="Low complexity" evidence="6">
    <location>
        <begin position="377"/>
        <end position="398"/>
    </location>
</feature>
<gene>
    <name evidence="8" type="ORF">KEG57_08480</name>
</gene>
<keyword evidence="9" id="KW-1185">Reference proteome</keyword>
<dbReference type="CDD" id="cd14014">
    <property type="entry name" value="STKc_PknB_like"/>
    <property type="match status" value="1"/>
</dbReference>
<name>A0A9X4AQM7_9BACT</name>
<dbReference type="PROSITE" id="PS00107">
    <property type="entry name" value="PROTEIN_KINASE_ATP"/>
    <property type="match status" value="1"/>
</dbReference>
<keyword evidence="1" id="KW-0808">Transferase</keyword>
<dbReference type="PROSITE" id="PS00108">
    <property type="entry name" value="PROTEIN_KINASE_ST"/>
    <property type="match status" value="1"/>
</dbReference>
<evidence type="ECO:0000313" key="8">
    <source>
        <dbReference type="EMBL" id="MDC3980526.1"/>
    </source>
</evidence>
<dbReference type="InterPro" id="IPR011009">
    <property type="entry name" value="Kinase-like_dom_sf"/>
</dbReference>
<dbReference type="PANTHER" id="PTHR43289:SF6">
    <property type="entry name" value="SERINE_THREONINE-PROTEIN KINASE NEKL-3"/>
    <property type="match status" value="1"/>
</dbReference>
<comment type="caution">
    <text evidence="8">The sequence shown here is derived from an EMBL/GenBank/DDBJ whole genome shotgun (WGS) entry which is preliminary data.</text>
</comment>
<evidence type="ECO:0000256" key="4">
    <source>
        <dbReference type="ARBA" id="ARBA00022840"/>
    </source>
</evidence>
<dbReference type="PROSITE" id="PS50011">
    <property type="entry name" value="PROTEIN_KINASE_DOM"/>
    <property type="match status" value="1"/>
</dbReference>
<dbReference type="InterPro" id="IPR017441">
    <property type="entry name" value="Protein_kinase_ATP_BS"/>
</dbReference>
<proteinExistence type="predicted"/>
<dbReference type="AlphaFoldDB" id="A0A9X4AQM7"/>
<dbReference type="Pfam" id="PF13490">
    <property type="entry name" value="zf-HC2"/>
    <property type="match status" value="1"/>
</dbReference>
<sequence>MSPPPASCPDTEALCEFIEGHADAPERDAFERHLDGCAACRRALVALGRVLGVRHGGAASEHHAEEPRPSHEARSLGRYEIRGVVGAGGMGVVYVGWDPALGRRVALKLTRPDQAGAAERLAAEARALAKVTHPNVLTVFDVGVEGGAVFLAAEYVEGATLDKAWPEGAAGFRKRVEAYVQAGRGLAAIHAAGLTHRDIKPANLLLGEDGRVRVADFGLAVSADQRACLAGTRAYMAPEQRDGEVGPAVDQFALGLCLVEALTGERPEAGTAAAELARLGRERWGSAGPEPALWEALARAIAIDPAARHRDVEALVAALVASLEARPVADPGRARVVSFALVGVALATLAAAGSWRDRPIPTSTAPGNDVDTTEHTAASAPSVAAPEASSTLTAAPASSPQPPVRSPRVPPASARFAAMIAPAAGSGAPRASGSDREEAFKLLQKATLGFYRGLNGKECLELIERAEKLDPALASYTTQTRALCEMRAGKCEQGAQRMRAAGNDDETVKRLRLQYCPADDTSRASAEERVLAVSMQATLAPYTVAHCEQLAAQLEQAIGERGSTAPTPSTVAGARSGLMTCFARAGDCARARVVASALVGPGNDVVPGQDRETRAAWWVASLHPKCASAR</sequence>
<feature type="compositionally biased region" description="Pro residues" evidence="6">
    <location>
        <begin position="399"/>
        <end position="410"/>
    </location>
</feature>
<reference evidence="8 9" key="1">
    <citation type="submission" date="2021-04" db="EMBL/GenBank/DDBJ databases">
        <title>Genome analysis of Polyangium sp.</title>
        <authorList>
            <person name="Li Y."/>
            <person name="Wang J."/>
        </authorList>
    </citation>
    <scope>NUCLEOTIDE SEQUENCE [LARGE SCALE GENOMIC DNA]</scope>
    <source>
        <strain evidence="8 9">SDU14</strain>
    </source>
</reference>
<dbReference type="InterPro" id="IPR000719">
    <property type="entry name" value="Prot_kinase_dom"/>
</dbReference>
<evidence type="ECO:0000256" key="6">
    <source>
        <dbReference type="SAM" id="MobiDB-lite"/>
    </source>
</evidence>
<dbReference type="RefSeq" id="WP_272417563.1">
    <property type="nucleotide sequence ID" value="NZ_JAGTJJ010000002.1"/>
</dbReference>
<evidence type="ECO:0000256" key="1">
    <source>
        <dbReference type="ARBA" id="ARBA00022679"/>
    </source>
</evidence>
<accession>A0A9X4AQM7</accession>
<feature type="domain" description="Protein kinase" evidence="7">
    <location>
        <begin position="79"/>
        <end position="320"/>
    </location>
</feature>
<feature type="region of interest" description="Disordered" evidence="6">
    <location>
        <begin position="356"/>
        <end position="411"/>
    </location>
</feature>
<dbReference type="Gene3D" id="1.10.510.10">
    <property type="entry name" value="Transferase(Phosphotransferase) domain 1"/>
    <property type="match status" value="1"/>
</dbReference>
<evidence type="ECO:0000256" key="2">
    <source>
        <dbReference type="ARBA" id="ARBA00022741"/>
    </source>
</evidence>
<keyword evidence="2 5" id="KW-0547">Nucleotide-binding</keyword>
<evidence type="ECO:0000313" key="9">
    <source>
        <dbReference type="Proteomes" id="UP001151081"/>
    </source>
</evidence>
<evidence type="ECO:0000256" key="3">
    <source>
        <dbReference type="ARBA" id="ARBA00022777"/>
    </source>
</evidence>